<accession>A0A5C3N2F7</accession>
<feature type="domain" description="Metallo-beta-lactamase" evidence="1">
    <location>
        <begin position="6"/>
        <end position="205"/>
    </location>
</feature>
<dbReference type="GO" id="GO:0005737">
    <property type="term" value="C:cytoplasm"/>
    <property type="evidence" value="ECO:0007669"/>
    <property type="project" value="TreeGrafter"/>
</dbReference>
<dbReference type="GO" id="GO:0070291">
    <property type="term" value="P:N-acylethanolamine metabolic process"/>
    <property type="evidence" value="ECO:0007669"/>
    <property type="project" value="TreeGrafter"/>
</dbReference>
<dbReference type="SUPFAM" id="SSF56281">
    <property type="entry name" value="Metallo-hydrolase/oxidoreductase"/>
    <property type="match status" value="1"/>
</dbReference>
<dbReference type="Gene3D" id="3.60.15.10">
    <property type="entry name" value="Ribonuclease Z/Hydroxyacylglutathione hydrolase-like"/>
    <property type="match status" value="1"/>
</dbReference>
<dbReference type="InterPro" id="IPR001279">
    <property type="entry name" value="Metallo-B-lactamas"/>
</dbReference>
<reference evidence="2 3" key="1">
    <citation type="journal article" date="2019" name="Nat. Ecol. Evol.">
        <title>Megaphylogeny resolves global patterns of mushroom evolution.</title>
        <authorList>
            <person name="Varga T."/>
            <person name="Krizsan K."/>
            <person name="Foldi C."/>
            <person name="Dima B."/>
            <person name="Sanchez-Garcia M."/>
            <person name="Sanchez-Ramirez S."/>
            <person name="Szollosi G.J."/>
            <person name="Szarkandi J.G."/>
            <person name="Papp V."/>
            <person name="Albert L."/>
            <person name="Andreopoulos W."/>
            <person name="Angelini C."/>
            <person name="Antonin V."/>
            <person name="Barry K.W."/>
            <person name="Bougher N.L."/>
            <person name="Buchanan P."/>
            <person name="Buyck B."/>
            <person name="Bense V."/>
            <person name="Catcheside P."/>
            <person name="Chovatia M."/>
            <person name="Cooper J."/>
            <person name="Damon W."/>
            <person name="Desjardin D."/>
            <person name="Finy P."/>
            <person name="Geml J."/>
            <person name="Haridas S."/>
            <person name="Hughes K."/>
            <person name="Justo A."/>
            <person name="Karasinski D."/>
            <person name="Kautmanova I."/>
            <person name="Kiss B."/>
            <person name="Kocsube S."/>
            <person name="Kotiranta H."/>
            <person name="LaButti K.M."/>
            <person name="Lechner B.E."/>
            <person name="Liimatainen K."/>
            <person name="Lipzen A."/>
            <person name="Lukacs Z."/>
            <person name="Mihaltcheva S."/>
            <person name="Morgado L.N."/>
            <person name="Niskanen T."/>
            <person name="Noordeloos M.E."/>
            <person name="Ohm R.A."/>
            <person name="Ortiz-Santana B."/>
            <person name="Ovrebo C."/>
            <person name="Racz N."/>
            <person name="Riley R."/>
            <person name="Savchenko A."/>
            <person name="Shiryaev A."/>
            <person name="Soop K."/>
            <person name="Spirin V."/>
            <person name="Szebenyi C."/>
            <person name="Tomsovsky M."/>
            <person name="Tulloss R.E."/>
            <person name="Uehling J."/>
            <person name="Grigoriev I.V."/>
            <person name="Vagvolgyi C."/>
            <person name="Papp T."/>
            <person name="Martin F.M."/>
            <person name="Miettinen O."/>
            <person name="Hibbett D.S."/>
            <person name="Nagy L.G."/>
        </authorList>
    </citation>
    <scope>NUCLEOTIDE SEQUENCE [LARGE SCALE GENOMIC DNA]</scope>
    <source>
        <strain evidence="2 3">OMC1185</strain>
    </source>
</reference>
<dbReference type="Pfam" id="PF12706">
    <property type="entry name" value="Lactamase_B_2"/>
    <property type="match status" value="1"/>
</dbReference>
<dbReference type="PANTHER" id="PTHR15032">
    <property type="entry name" value="N-ACYL-PHOSPHATIDYLETHANOLAMINE-HYDROLYZING PHOSPHOLIPASE D"/>
    <property type="match status" value="1"/>
</dbReference>
<dbReference type="GO" id="GO:0070290">
    <property type="term" value="F:N-acylphosphatidylethanolamine-specific phospholipase D activity"/>
    <property type="evidence" value="ECO:0007669"/>
    <property type="project" value="TreeGrafter"/>
</dbReference>
<dbReference type="InterPro" id="IPR036866">
    <property type="entry name" value="RibonucZ/Hydroxyglut_hydro"/>
</dbReference>
<sequence length="273" mass="30142">MDLNSILELVKLQPKVRFLVPLGNKQWLESSGIPARQISELDWWEDVDLGPGMARDDPSAAVPGDEYSLAKLEPRIRVTCVPAQHGSGRSVTDQNATLWCGWVVEQFYGSDEKEQRHCVYHVGDTGYRSTVGGELCPVFKEIGQKFQPIDLAMIPIWRGGTLSFISSAGLELTTDALTLSHHATPSDALCIHTDLQARHSIAMHFATFVGSDTEGRKAVESLYEAKKKLHTQAESKGKQERVGLWWEEGGFGIVDIGETFVVPPARSEEGQPN</sequence>
<proteinExistence type="predicted"/>
<evidence type="ECO:0000313" key="3">
    <source>
        <dbReference type="Proteomes" id="UP000305948"/>
    </source>
</evidence>
<dbReference type="EMBL" id="ML213510">
    <property type="protein sequence ID" value="TFK51804.1"/>
    <property type="molecule type" value="Genomic_DNA"/>
</dbReference>
<dbReference type="Proteomes" id="UP000305948">
    <property type="component" value="Unassembled WGS sequence"/>
</dbReference>
<dbReference type="OrthoDB" id="332863at2759"/>
<dbReference type="AlphaFoldDB" id="A0A5C3N2F7"/>
<gene>
    <name evidence="2" type="ORF">OE88DRAFT_1658433</name>
</gene>
<dbReference type="GO" id="GO:0070292">
    <property type="term" value="P:N-acylphosphatidylethanolamine metabolic process"/>
    <property type="evidence" value="ECO:0007669"/>
    <property type="project" value="TreeGrafter"/>
</dbReference>
<name>A0A5C3N2F7_9AGAM</name>
<evidence type="ECO:0000259" key="1">
    <source>
        <dbReference type="Pfam" id="PF12706"/>
    </source>
</evidence>
<dbReference type="STRING" id="5364.A0A5C3N2F7"/>
<keyword evidence="3" id="KW-1185">Reference proteome</keyword>
<evidence type="ECO:0000313" key="2">
    <source>
        <dbReference type="EMBL" id="TFK51804.1"/>
    </source>
</evidence>
<organism evidence="2 3">
    <name type="scientific">Heliocybe sulcata</name>
    <dbReference type="NCBI Taxonomy" id="5364"/>
    <lineage>
        <taxon>Eukaryota</taxon>
        <taxon>Fungi</taxon>
        <taxon>Dikarya</taxon>
        <taxon>Basidiomycota</taxon>
        <taxon>Agaricomycotina</taxon>
        <taxon>Agaricomycetes</taxon>
        <taxon>Gloeophyllales</taxon>
        <taxon>Gloeophyllaceae</taxon>
        <taxon>Heliocybe</taxon>
    </lineage>
</organism>
<protein>
    <recommendedName>
        <fullName evidence="1">Metallo-beta-lactamase domain-containing protein</fullName>
    </recommendedName>
</protein>
<dbReference type="PANTHER" id="PTHR15032:SF27">
    <property type="entry name" value="N-ACYL-PHOSPHATIDYLETHANOLAMINE-HYDROLYZING PHOSPHOLIPASE D"/>
    <property type="match status" value="1"/>
</dbReference>